<dbReference type="SUPFAM" id="SSF51905">
    <property type="entry name" value="FAD/NAD(P)-binding domain"/>
    <property type="match status" value="1"/>
</dbReference>
<evidence type="ECO:0000313" key="4">
    <source>
        <dbReference type="Proteomes" id="UP000029665"/>
    </source>
</evidence>
<dbReference type="HOGENOM" id="CLU_006937_6_1_1"/>
<proteinExistence type="inferred from homology"/>
<dbReference type="InterPro" id="IPR036188">
    <property type="entry name" value="FAD/NAD-bd_sf"/>
</dbReference>
<dbReference type="EMBL" id="CCBP010000115">
    <property type="protein sequence ID" value="CDO72702.1"/>
    <property type="molecule type" value="Genomic_DNA"/>
</dbReference>
<dbReference type="OMA" id="PAHTYQA"/>
<feature type="region of interest" description="Disordered" evidence="2">
    <location>
        <begin position="599"/>
        <end position="624"/>
    </location>
</feature>
<dbReference type="PANTHER" id="PTHR42877:SF7">
    <property type="entry name" value="FLAVIN-BINDING MONOOXYGENASE-RELATED"/>
    <property type="match status" value="1"/>
</dbReference>
<dbReference type="OrthoDB" id="74360at2759"/>
<gene>
    <name evidence="3" type="ORF">BN946_scf184985.g122</name>
</gene>
<comment type="caution">
    <text evidence="3">The sequence shown here is derived from an EMBL/GenBank/DDBJ whole genome shotgun (WGS) entry which is preliminary data.</text>
</comment>
<name>A0A060SDY3_PYCCI</name>
<protein>
    <recommendedName>
        <fullName evidence="5">FAD/NAD(P)-binding domain-containing protein</fullName>
    </recommendedName>
</protein>
<dbReference type="STRING" id="5643.A0A060SDY3"/>
<comment type="similarity">
    <text evidence="1">Belongs to the FAD-binding monooxygenase family.</text>
</comment>
<dbReference type="Gene3D" id="3.50.50.60">
    <property type="entry name" value="FAD/NAD(P)-binding domain"/>
    <property type="match status" value="2"/>
</dbReference>
<dbReference type="AlphaFoldDB" id="A0A060SDY3"/>
<accession>A0A060SDY3</accession>
<dbReference type="InterPro" id="IPR051209">
    <property type="entry name" value="FAD-bind_Monooxygenase_sf"/>
</dbReference>
<sequence length="624" mass="70495">MPGGGLSRPSEPKSVSPESAPYTLGEFCIDEYRPIKVIVVGAGFSGITAGIRFRQKIPNVSVAIYEKSTGVGGAWFNNKYPGLACDIPSICYQLTFEEKRLVRFLPPGAEIRQYLEGIVDKYKLAPHIKLGHEVTHAQYDEPSGKWHVRIRRTHPATGKVEQFEDTGDVLFTAFGSLDRWSWPDIKGLETFKGELHHSAGFDPCGKAWQEVAEAWKDKTVGIIGVGSSAVQLVPALQPRVKKVYNYVRGKTWLAVPFGSTGFAEFLQRDAQNAENYQYTPEELARFKNDERFYKNYRHALETEINARTPMQLQAQQIFRANMEKKLEKKPWILENSASRFGHRSYLPLCRSLTMGMAVSWDPMRVYSAARVPTCLQEAHSGARVDFISSPIKRVTETGIETEDGQHQELDVLFCATGYDATYQLPFKIIGRNGVDISEKWRPHPVTYLSVAVDGFPNMFMALGPNSAVGSGSLLALMEYQVMYAVQAAAKLQRERLRSIEVKPEAVRDYDQYIDSVYSAKCRSWYKGGREEGRVIGLWPGAYLIYRALSYPRWEDYNYERADPIQNRLYWLGDGQTYAEKTLTGERAWYLRPPYLDVPPVPGDEPPVQNRTDAHGAPSAQIARL</sequence>
<reference evidence="3" key="1">
    <citation type="submission" date="2014-01" db="EMBL/GenBank/DDBJ databases">
        <title>The genome of the white-rot fungus Pycnoporus cinnabarinus: a basidiomycete model with a versatile arsenal for lignocellulosic biomass breakdown.</title>
        <authorList>
            <person name="Levasseur A."/>
            <person name="Lomascolo A."/>
            <person name="Ruiz-Duenas F.J."/>
            <person name="Uzan E."/>
            <person name="Piumi F."/>
            <person name="Kues U."/>
            <person name="Ram A.F.J."/>
            <person name="Murat C."/>
            <person name="Haon M."/>
            <person name="Benoit I."/>
            <person name="Arfi Y."/>
            <person name="Chevret D."/>
            <person name="Drula E."/>
            <person name="Kwon M.J."/>
            <person name="Gouret P."/>
            <person name="Lesage-Meessen L."/>
            <person name="Lombard V."/>
            <person name="Mariette J."/>
            <person name="Noirot C."/>
            <person name="Park J."/>
            <person name="Patyshakuliyeva A."/>
            <person name="Wieneger R.A.B."/>
            <person name="Wosten H.A.B."/>
            <person name="Martin F."/>
            <person name="Coutinho P.M."/>
            <person name="de Vries R."/>
            <person name="Martinez A.T."/>
            <person name="Klopp C."/>
            <person name="Pontarotti P."/>
            <person name="Henrissat B."/>
            <person name="Record E."/>
        </authorList>
    </citation>
    <scope>NUCLEOTIDE SEQUENCE [LARGE SCALE GENOMIC DNA]</scope>
    <source>
        <strain evidence="3">BRFM137</strain>
    </source>
</reference>
<dbReference type="PANTHER" id="PTHR42877">
    <property type="entry name" value="L-ORNITHINE N(5)-MONOOXYGENASE-RELATED"/>
    <property type="match status" value="1"/>
</dbReference>
<dbReference type="Pfam" id="PF13450">
    <property type="entry name" value="NAD_binding_8"/>
    <property type="match status" value="1"/>
</dbReference>
<dbReference type="Proteomes" id="UP000029665">
    <property type="component" value="Unassembled WGS sequence"/>
</dbReference>
<evidence type="ECO:0000256" key="1">
    <source>
        <dbReference type="ARBA" id="ARBA00010139"/>
    </source>
</evidence>
<evidence type="ECO:0000313" key="3">
    <source>
        <dbReference type="EMBL" id="CDO72702.1"/>
    </source>
</evidence>
<keyword evidence="4" id="KW-1185">Reference proteome</keyword>
<evidence type="ECO:0000256" key="2">
    <source>
        <dbReference type="SAM" id="MobiDB-lite"/>
    </source>
</evidence>
<organism evidence="3 4">
    <name type="scientific">Pycnoporus cinnabarinus</name>
    <name type="common">Cinnabar-red polypore</name>
    <name type="synonym">Trametes cinnabarina</name>
    <dbReference type="NCBI Taxonomy" id="5643"/>
    <lineage>
        <taxon>Eukaryota</taxon>
        <taxon>Fungi</taxon>
        <taxon>Dikarya</taxon>
        <taxon>Basidiomycota</taxon>
        <taxon>Agaricomycotina</taxon>
        <taxon>Agaricomycetes</taxon>
        <taxon>Polyporales</taxon>
        <taxon>Polyporaceae</taxon>
        <taxon>Trametes</taxon>
    </lineage>
</organism>
<evidence type="ECO:0008006" key="5">
    <source>
        <dbReference type="Google" id="ProtNLM"/>
    </source>
</evidence>